<dbReference type="Pfam" id="PF21259">
    <property type="entry name" value="Rgg_C"/>
    <property type="match status" value="1"/>
</dbReference>
<dbReference type="SUPFAM" id="SSF47413">
    <property type="entry name" value="lambda repressor-like DNA-binding domains"/>
    <property type="match status" value="1"/>
</dbReference>
<dbReference type="InterPro" id="IPR053163">
    <property type="entry name" value="HTH-type_regulator_Rgg"/>
</dbReference>
<dbReference type="RefSeq" id="WP_203628200.1">
    <property type="nucleotide sequence ID" value="NZ_BOLQ01000020.1"/>
</dbReference>
<dbReference type="NCBIfam" id="TIGR01716">
    <property type="entry name" value="RGG_Cterm"/>
    <property type="match status" value="1"/>
</dbReference>
<evidence type="ECO:0000313" key="2">
    <source>
        <dbReference type="EMBL" id="MFD1430785.1"/>
    </source>
</evidence>
<evidence type="ECO:0000259" key="1">
    <source>
        <dbReference type="PROSITE" id="PS50943"/>
    </source>
</evidence>
<dbReference type="EMBL" id="JBHTOC010000017">
    <property type="protein sequence ID" value="MFD1430785.1"/>
    <property type="molecule type" value="Genomic_DNA"/>
</dbReference>
<dbReference type="Pfam" id="PF01381">
    <property type="entry name" value="HTH_3"/>
    <property type="match status" value="1"/>
</dbReference>
<name>A0ABW4CLZ2_9LACO</name>
<comment type="caution">
    <text evidence="2">The sequence shown here is derived from an EMBL/GenBank/DDBJ whole genome shotgun (WGS) entry which is preliminary data.</text>
</comment>
<dbReference type="PANTHER" id="PTHR37038">
    <property type="entry name" value="TRANSCRIPTIONAL REGULATOR-RELATED"/>
    <property type="match status" value="1"/>
</dbReference>
<dbReference type="InterPro" id="IPR001387">
    <property type="entry name" value="Cro/C1-type_HTH"/>
</dbReference>
<gene>
    <name evidence="2" type="ORF">ACFQ4P_11095</name>
</gene>
<proteinExistence type="predicted"/>
<protein>
    <submittedName>
        <fullName evidence="2">Helix-turn-helix domain-containing protein</fullName>
    </submittedName>
</protein>
<sequence>MSFIGYGPAFHELRTSRNLSLEAASANIVTKSFLSKFERGDTSISIENLLPLLERINVSATEYLLQANNMSWGKDDVLFSHLVDYINSRDSYQLQRMVEKQQEVVKTSADPYDQLDLIAIKAARFYVTKEPVTPEEVQRVSDYLFGIDDWLYYDLNLLSLSVGILPLELLTRYAKTIFKSVEHFLRANLNEQLVSEIAENVMIRLLQAHYLDAADAMLIELSNSPLMSGYTHANLAYRYLSAIHRYLSGDQAGGIADFKEYLHVLEWLQLGDQSTQMIGIWRNLTKSTEI</sequence>
<dbReference type="SMART" id="SM00530">
    <property type="entry name" value="HTH_XRE"/>
    <property type="match status" value="1"/>
</dbReference>
<dbReference type="InterPro" id="IPR010982">
    <property type="entry name" value="Lambda_DNA-bd_dom_sf"/>
</dbReference>
<accession>A0ABW4CLZ2</accession>
<feature type="domain" description="HTH cro/C1-type" evidence="1">
    <location>
        <begin position="12"/>
        <end position="64"/>
    </location>
</feature>
<dbReference type="Proteomes" id="UP001597196">
    <property type="component" value="Unassembled WGS sequence"/>
</dbReference>
<dbReference type="PANTHER" id="PTHR37038:SF12">
    <property type="entry name" value="TRANSCRIPTIONAL REGULATOR"/>
    <property type="match status" value="1"/>
</dbReference>
<dbReference type="InterPro" id="IPR011990">
    <property type="entry name" value="TPR-like_helical_dom_sf"/>
</dbReference>
<evidence type="ECO:0000313" key="3">
    <source>
        <dbReference type="Proteomes" id="UP001597196"/>
    </source>
</evidence>
<dbReference type="Gene3D" id="1.25.40.10">
    <property type="entry name" value="Tetratricopeptide repeat domain"/>
    <property type="match status" value="1"/>
</dbReference>
<keyword evidence="3" id="KW-1185">Reference proteome</keyword>
<dbReference type="CDD" id="cd00093">
    <property type="entry name" value="HTH_XRE"/>
    <property type="match status" value="1"/>
</dbReference>
<reference evidence="3" key="1">
    <citation type="journal article" date="2019" name="Int. J. Syst. Evol. Microbiol.">
        <title>The Global Catalogue of Microorganisms (GCM) 10K type strain sequencing project: providing services to taxonomists for standard genome sequencing and annotation.</title>
        <authorList>
            <consortium name="The Broad Institute Genomics Platform"/>
            <consortium name="The Broad Institute Genome Sequencing Center for Infectious Disease"/>
            <person name="Wu L."/>
            <person name="Ma J."/>
        </authorList>
    </citation>
    <scope>NUCLEOTIDE SEQUENCE [LARGE SCALE GENOMIC DNA]</scope>
    <source>
        <strain evidence="3">CCM 8980</strain>
    </source>
</reference>
<dbReference type="InterPro" id="IPR010057">
    <property type="entry name" value="Transcription_activator_Rgg_C"/>
</dbReference>
<organism evidence="2 3">
    <name type="scientific">Lacticaseibacillus mingshuiensis</name>
    <dbReference type="NCBI Taxonomy" id="2799574"/>
    <lineage>
        <taxon>Bacteria</taxon>
        <taxon>Bacillati</taxon>
        <taxon>Bacillota</taxon>
        <taxon>Bacilli</taxon>
        <taxon>Lactobacillales</taxon>
        <taxon>Lactobacillaceae</taxon>
        <taxon>Lacticaseibacillus</taxon>
    </lineage>
</organism>
<dbReference type="PROSITE" id="PS50943">
    <property type="entry name" value="HTH_CROC1"/>
    <property type="match status" value="1"/>
</dbReference>